<evidence type="ECO:0000313" key="2">
    <source>
        <dbReference type="Proteomes" id="UP000237105"/>
    </source>
</evidence>
<comment type="caution">
    <text evidence="1">The sequence shown here is derived from an EMBL/GenBank/DDBJ whole genome shotgun (WGS) entry which is preliminary data.</text>
</comment>
<accession>A0A2P5CBZ3</accession>
<reference evidence="2" key="1">
    <citation type="submission" date="2016-06" db="EMBL/GenBank/DDBJ databases">
        <title>Parallel loss of symbiosis genes in relatives of nitrogen-fixing non-legume Parasponia.</title>
        <authorList>
            <person name="Van Velzen R."/>
            <person name="Holmer R."/>
            <person name="Bu F."/>
            <person name="Rutten L."/>
            <person name="Van Zeijl A."/>
            <person name="Liu W."/>
            <person name="Santuari L."/>
            <person name="Cao Q."/>
            <person name="Sharma T."/>
            <person name="Shen D."/>
            <person name="Roswanjaya Y."/>
            <person name="Wardhani T."/>
            <person name="Kalhor M.S."/>
            <person name="Jansen J."/>
            <person name="Van den Hoogen J."/>
            <person name="Gungor B."/>
            <person name="Hartog M."/>
            <person name="Hontelez J."/>
            <person name="Verver J."/>
            <person name="Yang W.-C."/>
            <person name="Schijlen E."/>
            <person name="Repin R."/>
            <person name="Schilthuizen M."/>
            <person name="Schranz E."/>
            <person name="Heidstra R."/>
            <person name="Miyata K."/>
            <person name="Fedorova E."/>
            <person name="Kohlen W."/>
            <person name="Bisseling T."/>
            <person name="Smit S."/>
            <person name="Geurts R."/>
        </authorList>
    </citation>
    <scope>NUCLEOTIDE SEQUENCE [LARGE SCALE GENOMIC DNA]</scope>
    <source>
        <strain evidence="2">cv. WU1-14</strain>
    </source>
</reference>
<name>A0A2P5CBZ3_PARAD</name>
<organism evidence="1 2">
    <name type="scientific">Parasponia andersonii</name>
    <name type="common">Sponia andersonii</name>
    <dbReference type="NCBI Taxonomy" id="3476"/>
    <lineage>
        <taxon>Eukaryota</taxon>
        <taxon>Viridiplantae</taxon>
        <taxon>Streptophyta</taxon>
        <taxon>Embryophyta</taxon>
        <taxon>Tracheophyta</taxon>
        <taxon>Spermatophyta</taxon>
        <taxon>Magnoliopsida</taxon>
        <taxon>eudicotyledons</taxon>
        <taxon>Gunneridae</taxon>
        <taxon>Pentapetalae</taxon>
        <taxon>rosids</taxon>
        <taxon>fabids</taxon>
        <taxon>Rosales</taxon>
        <taxon>Cannabaceae</taxon>
        <taxon>Parasponia</taxon>
    </lineage>
</organism>
<evidence type="ECO:0000313" key="1">
    <source>
        <dbReference type="EMBL" id="PON58514.1"/>
    </source>
</evidence>
<proteinExistence type="predicted"/>
<protein>
    <submittedName>
        <fullName evidence="1">Uncharacterized protein</fullName>
    </submittedName>
</protein>
<dbReference type="AlphaFoldDB" id="A0A2P5CBZ3"/>
<gene>
    <name evidence="1" type="ORF">PanWU01x14_165450</name>
</gene>
<sequence>MGVMSPFWASHFFDDMSAERVRRRETPAPAPAPARALLSQESSVPRMATTMPCIPLPAAAAVAEAEAGHSCSGFMNDVVDGDPKLFLREPDMFFLLNKKEEEELLLSAAKEQFNNNNQINMK</sequence>
<dbReference type="EMBL" id="JXTB01000148">
    <property type="protein sequence ID" value="PON58514.1"/>
    <property type="molecule type" value="Genomic_DNA"/>
</dbReference>
<dbReference type="Proteomes" id="UP000237105">
    <property type="component" value="Unassembled WGS sequence"/>
</dbReference>
<feature type="non-terminal residue" evidence="1">
    <location>
        <position position="122"/>
    </location>
</feature>
<keyword evidence="2" id="KW-1185">Reference proteome</keyword>